<dbReference type="EMBL" id="LT907975">
    <property type="protein sequence ID" value="SOB60397.1"/>
    <property type="molecule type" value="Genomic_DNA"/>
</dbReference>
<reference evidence="2" key="1">
    <citation type="submission" date="2017-09" db="EMBL/GenBank/DDBJ databases">
        <authorList>
            <person name="Regsiter A."/>
            <person name="William W."/>
        </authorList>
    </citation>
    <scope>NUCLEOTIDE SEQUENCE [LARGE SCALE GENOMIC DNA]</scope>
    <source>
        <strain evidence="2">500-1</strain>
    </source>
</reference>
<dbReference type="GO" id="GO:0005829">
    <property type="term" value="C:cytosol"/>
    <property type="evidence" value="ECO:0007669"/>
    <property type="project" value="TreeGrafter"/>
</dbReference>
<dbReference type="InterPro" id="IPR006452">
    <property type="entry name" value="Formate_DH_accessory"/>
</dbReference>
<dbReference type="Proteomes" id="UP000219215">
    <property type="component" value="Chromosome DPRO"/>
</dbReference>
<dbReference type="InterPro" id="IPR024064">
    <property type="entry name" value="FdhE-like_sf"/>
</dbReference>
<dbReference type="KEGG" id="pprf:DPRO_3481"/>
<name>A0A2C8FD28_9BACT</name>
<dbReference type="OrthoDB" id="9811074at2"/>
<accession>A0A2C8FD28</accession>
<organism evidence="1 2">
    <name type="scientific">Pseudodesulfovibrio profundus</name>
    <dbReference type="NCBI Taxonomy" id="57320"/>
    <lineage>
        <taxon>Bacteria</taxon>
        <taxon>Pseudomonadati</taxon>
        <taxon>Thermodesulfobacteriota</taxon>
        <taxon>Desulfovibrionia</taxon>
        <taxon>Desulfovibrionales</taxon>
        <taxon>Desulfovibrionaceae</taxon>
    </lineage>
</organism>
<dbReference type="RefSeq" id="WP_097013127.1">
    <property type="nucleotide sequence ID" value="NZ_LT907975.1"/>
</dbReference>
<evidence type="ECO:0000313" key="1">
    <source>
        <dbReference type="EMBL" id="SOB60397.1"/>
    </source>
</evidence>
<evidence type="ECO:0000313" key="2">
    <source>
        <dbReference type="Proteomes" id="UP000219215"/>
    </source>
</evidence>
<keyword evidence="2" id="KW-1185">Reference proteome</keyword>
<dbReference type="Gene3D" id="3.90.1670.10">
    <property type="entry name" value="FdhE-like domain"/>
    <property type="match status" value="1"/>
</dbReference>
<proteinExistence type="predicted"/>
<dbReference type="GO" id="GO:0051604">
    <property type="term" value="P:protein maturation"/>
    <property type="evidence" value="ECO:0007669"/>
    <property type="project" value="TreeGrafter"/>
</dbReference>
<sequence>MKSAPALDTVEKTLESIRVKTPAYEELTERFGSLFKAAASVHDELVKRGIATADINQARVAAGAPVLAGNDMETWRDDFAMAAERLLPSLCEVLELESDVADQLIEYFGDADNVMGLVRARIDGDWPFFEKTSVQQDSVPPTVMLYISETISSPVLGAIVDTMDESLSSLNWQEGHCPACGSSPSISHLSPKEVTDLDQLVGGGGKKFLHCSLCGFDWRFKRNACPSCGNEDSETREVFYIDDVQYERIEACHQCGKYCLNIDMREFDPHPHLDAIQMGLIHLDLYARKNSLTPIKPTLWNTVE</sequence>
<dbReference type="PANTHER" id="PTHR37689">
    <property type="entry name" value="PROTEIN FDHE"/>
    <property type="match status" value="1"/>
</dbReference>
<dbReference type="SUPFAM" id="SSF144020">
    <property type="entry name" value="FdhE-like"/>
    <property type="match status" value="1"/>
</dbReference>
<protein>
    <submittedName>
        <fullName evidence="1">Putative Formate dehydrogenase formation protein FdhE</fullName>
    </submittedName>
</protein>
<dbReference type="AlphaFoldDB" id="A0A2C8FD28"/>
<dbReference type="PANTHER" id="PTHR37689:SF1">
    <property type="entry name" value="PROTEIN FDHE"/>
    <property type="match status" value="1"/>
</dbReference>
<dbReference type="CDD" id="cd16341">
    <property type="entry name" value="FdhE"/>
    <property type="match status" value="1"/>
</dbReference>
<gene>
    <name evidence="1" type="ORF">DPRO_3481</name>
</gene>
<dbReference type="GO" id="GO:0008199">
    <property type="term" value="F:ferric iron binding"/>
    <property type="evidence" value="ECO:0007669"/>
    <property type="project" value="TreeGrafter"/>
</dbReference>